<keyword evidence="2" id="KW-1185">Reference proteome</keyword>
<accession>A0AC61RE36</accession>
<name>A0AC61RE36_9BACT</name>
<comment type="caution">
    <text evidence="1">The sequence shown here is derived from an EMBL/GenBank/DDBJ whole genome shotgun (WGS) entry which is preliminary data.</text>
</comment>
<organism evidence="1 2">
    <name type="scientific">Lepagella muris</name>
    <dbReference type="NCBI Taxonomy" id="3032870"/>
    <lineage>
        <taxon>Bacteria</taxon>
        <taxon>Pseudomonadati</taxon>
        <taxon>Bacteroidota</taxon>
        <taxon>Bacteroidia</taxon>
        <taxon>Bacteroidales</taxon>
        <taxon>Muribaculaceae</taxon>
        <taxon>Lepagella</taxon>
    </lineage>
</organism>
<gene>
    <name evidence="1" type="ORF">E5331_07620</name>
</gene>
<proteinExistence type="predicted"/>
<dbReference type="Proteomes" id="UP000306319">
    <property type="component" value="Unassembled WGS sequence"/>
</dbReference>
<protein>
    <submittedName>
        <fullName evidence="1">Response regulator transcription factor</fullName>
    </submittedName>
</protein>
<reference evidence="1" key="1">
    <citation type="submission" date="2019-04" db="EMBL/GenBank/DDBJ databases">
        <title>Microbes associate with the intestines of laboratory mice.</title>
        <authorList>
            <person name="Navarre W."/>
            <person name="Wong E."/>
            <person name="Huang K."/>
            <person name="Tropini C."/>
            <person name="Ng K."/>
            <person name="Yu B."/>
        </authorList>
    </citation>
    <scope>NUCLEOTIDE SEQUENCE</scope>
    <source>
        <strain evidence="1">NM04_E33</strain>
    </source>
</reference>
<dbReference type="EMBL" id="SRYB01000009">
    <property type="protein sequence ID" value="TGY78928.1"/>
    <property type="molecule type" value="Genomic_DNA"/>
</dbReference>
<evidence type="ECO:0000313" key="1">
    <source>
        <dbReference type="EMBL" id="TGY78928.1"/>
    </source>
</evidence>
<evidence type="ECO:0000313" key="2">
    <source>
        <dbReference type="Proteomes" id="UP000306319"/>
    </source>
</evidence>
<sequence length="226" mass="25985">MRKDKVLLVEDDSTLSYIIEDALQREGFEVSTAQNGEVGLRLFEEIYPDIVVADVMMPKMDGFEMVKFIRMKSPHTPVLFLTARTALDDVVHGFEIGGNDYIRKPFQIAELVVRIKALLRRMSATVENSVLTVADCRLDFAAQKLVVDGNSRELSHIEAVIFDELFHHPNEVVEARTLMYRIWQNDDYNNLNRLHGFIYKLRKYLSSSTLDILNIRGIGYKLSNKD</sequence>